<reference evidence="8 9" key="1">
    <citation type="journal article" date="2020" name="Microb. Genom.">
        <title>Genetic diversity of clinical and environmental Mucorales isolates obtained from an investigation of mucormycosis cases among solid organ transplant recipients.</title>
        <authorList>
            <person name="Nguyen M.H."/>
            <person name="Kaul D."/>
            <person name="Muto C."/>
            <person name="Cheng S.J."/>
            <person name="Richter R.A."/>
            <person name="Bruno V.M."/>
            <person name="Liu G."/>
            <person name="Beyhan S."/>
            <person name="Sundermann A.J."/>
            <person name="Mounaud S."/>
            <person name="Pasculle A.W."/>
            <person name="Nierman W.C."/>
            <person name="Driscoll E."/>
            <person name="Cumbie R."/>
            <person name="Clancy C.J."/>
            <person name="Dupont C.L."/>
        </authorList>
    </citation>
    <scope>NUCLEOTIDE SEQUENCE [LARGE SCALE GENOMIC DNA]</scope>
    <source>
        <strain evidence="8 9">GL24</strain>
    </source>
</reference>
<dbReference type="Proteomes" id="UP000740926">
    <property type="component" value="Unassembled WGS sequence"/>
</dbReference>
<organism evidence="8 9">
    <name type="scientific">Rhizopus delemar</name>
    <dbReference type="NCBI Taxonomy" id="936053"/>
    <lineage>
        <taxon>Eukaryota</taxon>
        <taxon>Fungi</taxon>
        <taxon>Fungi incertae sedis</taxon>
        <taxon>Mucoromycota</taxon>
        <taxon>Mucoromycotina</taxon>
        <taxon>Mucoromycetes</taxon>
        <taxon>Mucorales</taxon>
        <taxon>Mucorineae</taxon>
        <taxon>Rhizopodaceae</taxon>
        <taxon>Rhizopus</taxon>
    </lineage>
</organism>
<comment type="caution">
    <text evidence="8">The sequence shown here is derived from an EMBL/GenBank/DDBJ whole genome shotgun (WGS) entry which is preliminary data.</text>
</comment>
<dbReference type="Gene3D" id="3.40.50.300">
    <property type="entry name" value="P-loop containing nucleotide triphosphate hydrolases"/>
    <property type="match status" value="1"/>
</dbReference>
<dbReference type="PROSITE" id="PS50162">
    <property type="entry name" value="RECA_2"/>
    <property type="match status" value="1"/>
</dbReference>
<dbReference type="PIRSF" id="PIRSF005856">
    <property type="entry name" value="Rad51"/>
    <property type="match status" value="1"/>
</dbReference>
<evidence type="ECO:0000256" key="5">
    <source>
        <dbReference type="ARBA" id="ARBA00023204"/>
    </source>
</evidence>
<evidence type="ECO:0000256" key="4">
    <source>
        <dbReference type="ARBA" id="ARBA00022840"/>
    </source>
</evidence>
<dbReference type="InterPro" id="IPR013632">
    <property type="entry name" value="Rad51_C"/>
</dbReference>
<dbReference type="GO" id="GO:0071140">
    <property type="term" value="P:resolution of mitotic recombination intermediates"/>
    <property type="evidence" value="ECO:0007669"/>
    <property type="project" value="TreeGrafter"/>
</dbReference>
<dbReference type="CDD" id="cd19491">
    <property type="entry name" value="XRCC3"/>
    <property type="match status" value="1"/>
</dbReference>
<accession>A0A9P6YU25</accession>
<dbReference type="GO" id="GO:0090656">
    <property type="term" value="P:t-circle formation"/>
    <property type="evidence" value="ECO:0007669"/>
    <property type="project" value="TreeGrafter"/>
</dbReference>
<keyword evidence="3" id="KW-0227">DNA damage</keyword>
<keyword evidence="4" id="KW-0067">ATP-binding</keyword>
<name>A0A9P6YU25_9FUNG</name>
<protein>
    <recommendedName>
        <fullName evidence="7">RecA family profile 1 domain-containing protein</fullName>
    </recommendedName>
</protein>
<dbReference type="GO" id="GO:0005524">
    <property type="term" value="F:ATP binding"/>
    <property type="evidence" value="ECO:0007669"/>
    <property type="project" value="UniProtKB-KW"/>
</dbReference>
<dbReference type="AlphaFoldDB" id="A0A9P6YU25"/>
<evidence type="ECO:0000256" key="6">
    <source>
        <dbReference type="ARBA" id="ARBA00023242"/>
    </source>
</evidence>
<keyword evidence="9" id="KW-1185">Reference proteome</keyword>
<dbReference type="PANTHER" id="PTHR46487:SF1">
    <property type="entry name" value="DNA REPAIR PROTEIN XRCC3"/>
    <property type="match status" value="1"/>
</dbReference>
<dbReference type="SUPFAM" id="SSF52540">
    <property type="entry name" value="P-loop containing nucleoside triphosphate hydrolases"/>
    <property type="match status" value="1"/>
</dbReference>
<dbReference type="InterPro" id="IPR016467">
    <property type="entry name" value="DNA_recomb/repair_RecA-like"/>
</dbReference>
<evidence type="ECO:0000256" key="2">
    <source>
        <dbReference type="ARBA" id="ARBA00022741"/>
    </source>
</evidence>
<evidence type="ECO:0000256" key="1">
    <source>
        <dbReference type="ARBA" id="ARBA00004123"/>
    </source>
</evidence>
<evidence type="ECO:0000313" key="8">
    <source>
        <dbReference type="EMBL" id="KAG1564605.1"/>
    </source>
</evidence>
<dbReference type="GO" id="GO:0000722">
    <property type="term" value="P:telomere maintenance via recombination"/>
    <property type="evidence" value="ECO:0007669"/>
    <property type="project" value="TreeGrafter"/>
</dbReference>
<keyword evidence="6" id="KW-0539">Nucleus</keyword>
<keyword evidence="2" id="KW-0547">Nucleotide-binding</keyword>
<dbReference type="GO" id="GO:0005657">
    <property type="term" value="C:replication fork"/>
    <property type="evidence" value="ECO:0007669"/>
    <property type="project" value="TreeGrafter"/>
</dbReference>
<evidence type="ECO:0000313" key="9">
    <source>
        <dbReference type="Proteomes" id="UP000740926"/>
    </source>
</evidence>
<dbReference type="GO" id="GO:0033065">
    <property type="term" value="C:Rad51C-XRCC3 complex"/>
    <property type="evidence" value="ECO:0007669"/>
    <property type="project" value="TreeGrafter"/>
</dbReference>
<sequence>MKQELEQLTKSLGVFEKLEHEGLDSPQEILPRSASDLQRLLQLDPSSVESVLDAASIEAYDWRLREQVGNELIGIESQTMLTTGDEIFDDILKGGIPLGTITEVVGESSSGKTQLGLQLCLSVQKPILEGGLEGSAVYIHSEGPFPSARLNQLVDKYTSDNNNLESEQLRNHIHTMRVTDGESQYRVLAYQLPAFLELQQQRSARKVRLIVIDSISAIYRSDGAYKQRFEKMAEICEIGMRLKKLASEYNVAVVTINQVTDVPDNSLKGNAFTEHMEEWLDFNLVNQHESNRLGLYIHSLLKRPVLGLSWQNSVNTRIRLARSQMMDNTATRRILFIEFSPQAERRGCEIMIDDTGIHAI</sequence>
<comment type="subcellular location">
    <subcellularLocation>
        <location evidence="1">Nucleus</location>
    </subcellularLocation>
</comment>
<dbReference type="GO" id="GO:0000400">
    <property type="term" value="F:four-way junction DNA binding"/>
    <property type="evidence" value="ECO:0007669"/>
    <property type="project" value="TreeGrafter"/>
</dbReference>
<dbReference type="GO" id="GO:0045003">
    <property type="term" value="P:double-strand break repair via synthesis-dependent strand annealing"/>
    <property type="evidence" value="ECO:0007669"/>
    <property type="project" value="TreeGrafter"/>
</dbReference>
<dbReference type="InterPro" id="IPR047348">
    <property type="entry name" value="XRCC3-like_C"/>
</dbReference>
<feature type="domain" description="RecA family profile 1" evidence="7">
    <location>
        <begin position="77"/>
        <end position="259"/>
    </location>
</feature>
<evidence type="ECO:0000256" key="3">
    <source>
        <dbReference type="ARBA" id="ARBA00022763"/>
    </source>
</evidence>
<dbReference type="GO" id="GO:0061982">
    <property type="term" value="P:meiosis I cell cycle process"/>
    <property type="evidence" value="ECO:0007669"/>
    <property type="project" value="UniProtKB-ARBA"/>
</dbReference>
<proteinExistence type="predicted"/>
<dbReference type="PANTHER" id="PTHR46487">
    <property type="entry name" value="DNA REPAIR PROTEIN XRCC3"/>
    <property type="match status" value="1"/>
</dbReference>
<evidence type="ECO:0000259" key="7">
    <source>
        <dbReference type="PROSITE" id="PS50162"/>
    </source>
</evidence>
<gene>
    <name evidence="8" type="ORF">G6F50_010864</name>
</gene>
<dbReference type="EMBL" id="JAANIU010002528">
    <property type="protein sequence ID" value="KAG1564605.1"/>
    <property type="molecule type" value="Genomic_DNA"/>
</dbReference>
<keyword evidence="5" id="KW-0234">DNA repair</keyword>
<dbReference type="GO" id="GO:0140664">
    <property type="term" value="F:ATP-dependent DNA damage sensor activity"/>
    <property type="evidence" value="ECO:0007669"/>
    <property type="project" value="InterPro"/>
</dbReference>
<dbReference type="InterPro" id="IPR020588">
    <property type="entry name" value="RecA_ATP-bd"/>
</dbReference>
<dbReference type="InterPro" id="IPR027417">
    <property type="entry name" value="P-loop_NTPase"/>
</dbReference>
<dbReference type="Pfam" id="PF08423">
    <property type="entry name" value="Rad51"/>
    <property type="match status" value="1"/>
</dbReference>